<feature type="transmembrane region" description="Helical" evidence="8">
    <location>
        <begin position="132"/>
        <end position="157"/>
    </location>
</feature>
<dbReference type="InterPro" id="IPR004812">
    <property type="entry name" value="Efflux_drug-R_Bcr/CmlA"/>
</dbReference>
<dbReference type="SUPFAM" id="SSF103473">
    <property type="entry name" value="MFS general substrate transporter"/>
    <property type="match status" value="1"/>
</dbReference>
<feature type="transmembrane region" description="Helical" evidence="8">
    <location>
        <begin position="364"/>
        <end position="384"/>
    </location>
</feature>
<dbReference type="PRINTS" id="PR00173">
    <property type="entry name" value="EDTRNSPORT"/>
</dbReference>
<evidence type="ECO:0000313" key="11">
    <source>
        <dbReference type="Proteomes" id="UP001056336"/>
    </source>
</evidence>
<evidence type="ECO:0000259" key="9">
    <source>
        <dbReference type="PROSITE" id="PS50850"/>
    </source>
</evidence>
<evidence type="ECO:0000256" key="8">
    <source>
        <dbReference type="SAM" id="Phobius"/>
    </source>
</evidence>
<keyword evidence="6 8" id="KW-1133">Transmembrane helix</keyword>
<feature type="transmembrane region" description="Helical" evidence="8">
    <location>
        <begin position="163"/>
        <end position="182"/>
    </location>
</feature>
<evidence type="ECO:0000256" key="6">
    <source>
        <dbReference type="ARBA" id="ARBA00022989"/>
    </source>
</evidence>
<sequence>MTPPPRHLVALLAAFSSLTVLTTDVYLPVLPSLGRDLEASSAAAAATVSAVLVGIAVGQLLIGPISDALGRRTPLLASAATYAVAHLAAALAPNIATLLVIRLVAGLATAGCIVVARAIVADVYPGSAAARGFATLSAVVSIVPVLAPVAGGALAHVMSWRGMFVVLAVAAVLLTALGWRVLPETLPPEQRVPAHPMSILRDLTPLLRHRRFLAYVAAMAAAGGYLFGYIGASAFMLQNSFGLSPQQFSFVFALNSVGLFAFSWTTRHLVGRVDPQRLLVTGQLAALSGAGLLALGVARHSLPIVLGGLFLAIACLGLVMPTATALGMAAASGRAGSASGLIGICQFTAGSAAAPLAGIGGSPWSLVFVVAISAAAGLILRFVLFAPAEPAPVLGSPS</sequence>
<keyword evidence="4" id="KW-1003">Cell membrane</keyword>
<proteinExistence type="inferred from homology"/>
<dbReference type="Gene3D" id="1.20.1720.10">
    <property type="entry name" value="Multidrug resistance protein D"/>
    <property type="match status" value="1"/>
</dbReference>
<keyword evidence="7 8" id="KW-0472">Membrane</keyword>
<evidence type="ECO:0000256" key="5">
    <source>
        <dbReference type="ARBA" id="ARBA00022692"/>
    </source>
</evidence>
<organism evidence="10 11">
    <name type="scientific">Jatrophihabitans telluris</name>
    <dbReference type="NCBI Taxonomy" id="2038343"/>
    <lineage>
        <taxon>Bacteria</taxon>
        <taxon>Bacillati</taxon>
        <taxon>Actinomycetota</taxon>
        <taxon>Actinomycetes</taxon>
        <taxon>Jatrophihabitantales</taxon>
        <taxon>Jatrophihabitantaceae</taxon>
        <taxon>Jatrophihabitans</taxon>
    </lineage>
</organism>
<evidence type="ECO:0000313" key="10">
    <source>
        <dbReference type="EMBL" id="UQX87420.1"/>
    </source>
</evidence>
<reference evidence="10" key="1">
    <citation type="journal article" date="2018" name="Int. J. Syst. Evol. Microbiol.">
        <title>Jatrophihabitans telluris sp. nov., isolated from sediment soil of lava forest wetlands and the emended description of the genus Jatrophihabitans.</title>
        <authorList>
            <person name="Lee K.C."/>
            <person name="Suh M.K."/>
            <person name="Eom M.K."/>
            <person name="Kim K.K."/>
            <person name="Kim J.S."/>
            <person name="Kim D.S."/>
            <person name="Ko S.H."/>
            <person name="Shin Y.K."/>
            <person name="Lee J.S."/>
        </authorList>
    </citation>
    <scope>NUCLEOTIDE SEQUENCE</scope>
    <source>
        <strain evidence="10">N237</strain>
    </source>
</reference>
<keyword evidence="11" id="KW-1185">Reference proteome</keyword>
<feature type="transmembrane region" description="Helical" evidence="8">
    <location>
        <begin position="212"/>
        <end position="236"/>
    </location>
</feature>
<evidence type="ECO:0000256" key="1">
    <source>
        <dbReference type="ARBA" id="ARBA00004651"/>
    </source>
</evidence>
<accession>A0ABY4QWX8</accession>
<feature type="transmembrane region" description="Helical" evidence="8">
    <location>
        <begin position="304"/>
        <end position="326"/>
    </location>
</feature>
<dbReference type="PANTHER" id="PTHR43124">
    <property type="entry name" value="PURINE EFFLUX PUMP PBUE"/>
    <property type="match status" value="1"/>
</dbReference>
<feature type="transmembrane region" description="Helical" evidence="8">
    <location>
        <begin position="39"/>
        <end position="62"/>
    </location>
</feature>
<dbReference type="InterPro" id="IPR011701">
    <property type="entry name" value="MFS"/>
</dbReference>
<name>A0ABY4QWX8_9ACTN</name>
<comment type="subcellular location">
    <subcellularLocation>
        <location evidence="1">Cell membrane</location>
        <topology evidence="1">Multi-pass membrane protein</topology>
    </subcellularLocation>
</comment>
<feature type="transmembrane region" description="Helical" evidence="8">
    <location>
        <begin position="74"/>
        <end position="93"/>
    </location>
</feature>
<feature type="transmembrane region" description="Helical" evidence="8">
    <location>
        <begin position="338"/>
        <end position="358"/>
    </location>
</feature>
<dbReference type="Proteomes" id="UP001056336">
    <property type="component" value="Chromosome"/>
</dbReference>
<protein>
    <submittedName>
        <fullName evidence="10">Bcr/CflA family efflux MFS transporter</fullName>
    </submittedName>
</protein>
<dbReference type="InterPro" id="IPR005829">
    <property type="entry name" value="Sugar_transporter_CS"/>
</dbReference>
<gene>
    <name evidence="10" type="ORF">M6D93_14060</name>
</gene>
<evidence type="ECO:0000256" key="4">
    <source>
        <dbReference type="ARBA" id="ARBA00022475"/>
    </source>
</evidence>
<dbReference type="InterPro" id="IPR050189">
    <property type="entry name" value="MFS_Efflux_Transporters"/>
</dbReference>
<keyword evidence="5 8" id="KW-0812">Transmembrane</keyword>
<evidence type="ECO:0000256" key="2">
    <source>
        <dbReference type="ARBA" id="ARBA00006236"/>
    </source>
</evidence>
<feature type="transmembrane region" description="Helical" evidence="8">
    <location>
        <begin position="248"/>
        <end position="266"/>
    </location>
</feature>
<comment type="similarity">
    <text evidence="2">Belongs to the major facilitator superfamily. Bcr/CmlA family.</text>
</comment>
<feature type="transmembrane region" description="Helical" evidence="8">
    <location>
        <begin position="99"/>
        <end position="120"/>
    </location>
</feature>
<evidence type="ECO:0000256" key="3">
    <source>
        <dbReference type="ARBA" id="ARBA00022448"/>
    </source>
</evidence>
<evidence type="ECO:0000256" key="7">
    <source>
        <dbReference type="ARBA" id="ARBA00023136"/>
    </source>
</evidence>
<keyword evidence="3" id="KW-0813">Transport</keyword>
<feature type="transmembrane region" description="Helical" evidence="8">
    <location>
        <begin position="278"/>
        <end position="298"/>
    </location>
</feature>
<dbReference type="NCBIfam" id="TIGR00710">
    <property type="entry name" value="efflux_Bcr_CflA"/>
    <property type="match status" value="1"/>
</dbReference>
<dbReference type="InterPro" id="IPR036259">
    <property type="entry name" value="MFS_trans_sf"/>
</dbReference>
<dbReference type="PANTHER" id="PTHR43124:SF3">
    <property type="entry name" value="CHLORAMPHENICOL EFFLUX PUMP RV0191"/>
    <property type="match status" value="1"/>
</dbReference>
<dbReference type="InterPro" id="IPR020846">
    <property type="entry name" value="MFS_dom"/>
</dbReference>
<dbReference type="EMBL" id="CP097332">
    <property type="protein sequence ID" value="UQX87420.1"/>
    <property type="molecule type" value="Genomic_DNA"/>
</dbReference>
<dbReference type="Pfam" id="PF07690">
    <property type="entry name" value="MFS_1"/>
    <property type="match status" value="1"/>
</dbReference>
<dbReference type="PROSITE" id="PS50850">
    <property type="entry name" value="MFS"/>
    <property type="match status" value="1"/>
</dbReference>
<dbReference type="RefSeq" id="WP_249769945.1">
    <property type="nucleotide sequence ID" value="NZ_CP097332.1"/>
</dbReference>
<dbReference type="PROSITE" id="PS00216">
    <property type="entry name" value="SUGAR_TRANSPORT_1"/>
    <property type="match status" value="1"/>
</dbReference>
<feature type="domain" description="Major facilitator superfamily (MFS) profile" evidence="9">
    <location>
        <begin position="8"/>
        <end position="389"/>
    </location>
</feature>
<reference evidence="10" key="2">
    <citation type="submission" date="2022-05" db="EMBL/GenBank/DDBJ databases">
        <authorList>
            <person name="Kim J.-S."/>
            <person name="Lee K."/>
            <person name="Suh M."/>
            <person name="Eom M."/>
            <person name="Kim J.-S."/>
            <person name="Kim D.-S."/>
            <person name="Ko S.-H."/>
            <person name="Shin Y."/>
            <person name="Lee J.-S."/>
        </authorList>
    </citation>
    <scope>NUCLEOTIDE SEQUENCE</scope>
    <source>
        <strain evidence="10">N237</strain>
    </source>
</reference>